<organism evidence="1 2">
    <name type="scientific">Artomyces pyxidatus</name>
    <dbReference type="NCBI Taxonomy" id="48021"/>
    <lineage>
        <taxon>Eukaryota</taxon>
        <taxon>Fungi</taxon>
        <taxon>Dikarya</taxon>
        <taxon>Basidiomycota</taxon>
        <taxon>Agaricomycotina</taxon>
        <taxon>Agaricomycetes</taxon>
        <taxon>Russulales</taxon>
        <taxon>Auriscalpiaceae</taxon>
        <taxon>Artomyces</taxon>
    </lineage>
</organism>
<sequence>MTSRPRSHSQPIRTPSSSDAELLDRTSNAQATRRVQDTAAPAVQCRPCCISDGIGLEHMMHRARHPPTTHTRISICRECTLSEPFHRTDSSLPQKPTQATIRHYYSPRLLALETETLCVLVPAVVTAPSRALQTAACPWPRRSRRKISSERHAPMSPDRSTALDALSSGERDRFAPR</sequence>
<evidence type="ECO:0000313" key="2">
    <source>
        <dbReference type="Proteomes" id="UP000814140"/>
    </source>
</evidence>
<keyword evidence="2" id="KW-1185">Reference proteome</keyword>
<dbReference type="EMBL" id="MU277200">
    <property type="protein sequence ID" value="KAI0064012.1"/>
    <property type="molecule type" value="Genomic_DNA"/>
</dbReference>
<evidence type="ECO:0000313" key="1">
    <source>
        <dbReference type="EMBL" id="KAI0064012.1"/>
    </source>
</evidence>
<name>A0ACB8T6B1_9AGAM</name>
<reference evidence="1" key="1">
    <citation type="submission" date="2021-03" db="EMBL/GenBank/DDBJ databases">
        <authorList>
            <consortium name="DOE Joint Genome Institute"/>
            <person name="Ahrendt S."/>
            <person name="Looney B.P."/>
            <person name="Miyauchi S."/>
            <person name="Morin E."/>
            <person name="Drula E."/>
            <person name="Courty P.E."/>
            <person name="Chicoki N."/>
            <person name="Fauchery L."/>
            <person name="Kohler A."/>
            <person name="Kuo A."/>
            <person name="Labutti K."/>
            <person name="Pangilinan J."/>
            <person name="Lipzen A."/>
            <person name="Riley R."/>
            <person name="Andreopoulos W."/>
            <person name="He G."/>
            <person name="Johnson J."/>
            <person name="Barry K.W."/>
            <person name="Grigoriev I.V."/>
            <person name="Nagy L."/>
            <person name="Hibbett D."/>
            <person name="Henrissat B."/>
            <person name="Matheny P.B."/>
            <person name="Labbe J."/>
            <person name="Martin F."/>
        </authorList>
    </citation>
    <scope>NUCLEOTIDE SEQUENCE</scope>
    <source>
        <strain evidence="1">HHB10654</strain>
    </source>
</reference>
<accession>A0ACB8T6B1</accession>
<proteinExistence type="predicted"/>
<dbReference type="Proteomes" id="UP000814140">
    <property type="component" value="Unassembled WGS sequence"/>
</dbReference>
<protein>
    <submittedName>
        <fullName evidence="1">Uncharacterized protein</fullName>
    </submittedName>
</protein>
<comment type="caution">
    <text evidence="1">The sequence shown here is derived from an EMBL/GenBank/DDBJ whole genome shotgun (WGS) entry which is preliminary data.</text>
</comment>
<reference evidence="1" key="2">
    <citation type="journal article" date="2022" name="New Phytol.">
        <title>Evolutionary transition to the ectomycorrhizal habit in the genomes of a hyperdiverse lineage of mushroom-forming fungi.</title>
        <authorList>
            <person name="Looney B."/>
            <person name="Miyauchi S."/>
            <person name="Morin E."/>
            <person name="Drula E."/>
            <person name="Courty P.E."/>
            <person name="Kohler A."/>
            <person name="Kuo A."/>
            <person name="LaButti K."/>
            <person name="Pangilinan J."/>
            <person name="Lipzen A."/>
            <person name="Riley R."/>
            <person name="Andreopoulos W."/>
            <person name="He G."/>
            <person name="Johnson J."/>
            <person name="Nolan M."/>
            <person name="Tritt A."/>
            <person name="Barry K.W."/>
            <person name="Grigoriev I.V."/>
            <person name="Nagy L.G."/>
            <person name="Hibbett D."/>
            <person name="Henrissat B."/>
            <person name="Matheny P.B."/>
            <person name="Labbe J."/>
            <person name="Martin F.M."/>
        </authorList>
    </citation>
    <scope>NUCLEOTIDE SEQUENCE</scope>
    <source>
        <strain evidence="1">HHB10654</strain>
    </source>
</reference>
<gene>
    <name evidence="1" type="ORF">BV25DRAFT_332171</name>
</gene>